<dbReference type="InterPro" id="IPR036919">
    <property type="entry name" value="Ribo_uL30_ferredoxin-like_sf"/>
</dbReference>
<dbReference type="CDD" id="cd01657">
    <property type="entry name" value="Ribosomal_L7_archeal_euk"/>
    <property type="match status" value="1"/>
</dbReference>
<evidence type="ECO:0000256" key="1">
    <source>
        <dbReference type="ARBA" id="ARBA00022980"/>
    </source>
</evidence>
<name>G0QNA7_ICHMU</name>
<dbReference type="GeneID" id="14909474"/>
<dbReference type="SUPFAM" id="SSF55129">
    <property type="entry name" value="Ribosomal protein L30p/L7e"/>
    <property type="match status" value="1"/>
</dbReference>
<dbReference type="eggNOG" id="KOG3184">
    <property type="taxonomic scope" value="Eukaryota"/>
</dbReference>
<proteinExistence type="predicted"/>
<dbReference type="PANTHER" id="PTHR11524">
    <property type="entry name" value="60S RIBOSOMAL PROTEIN L7"/>
    <property type="match status" value="1"/>
</dbReference>
<dbReference type="OrthoDB" id="28644at2759"/>
<sequence>MDNQVEKKYIAADILRKRKQNVERIQHKVQTKIQRLKERKQRPENKHLTPEFLVQNYKAQQQAYSRFKKRSLKLARSDEEFQKDRLLLVLRIRGKKKKKKVVKDISEQQKKILKQFKLPEINSATFLKVDIKTLKRLKRVENYITYGYPSRKVISELIYKKCYAKIKGQREHIDNNKKVEDNLGDKGIICLEDLVNEIVDIGPNFKEVMKFIWTFKLTNKQDGWDQKKIIKPFDKGGEWGNREDKINNLVFSMI</sequence>
<dbReference type="GO" id="GO:0000463">
    <property type="term" value="P:maturation of LSU-rRNA from tricistronic rRNA transcript (SSU-rRNA, 5.8S rRNA, LSU-rRNA)"/>
    <property type="evidence" value="ECO:0007669"/>
    <property type="project" value="TreeGrafter"/>
</dbReference>
<evidence type="ECO:0000313" key="4">
    <source>
        <dbReference type="Proteomes" id="UP000008983"/>
    </source>
</evidence>
<accession>G0QNA7</accession>
<protein>
    <submittedName>
        <fullName evidence="3">Ribosomal protein component of cytosolic 80s ribosome and 60s large subunit, putative</fullName>
    </submittedName>
</protein>
<dbReference type="EMBL" id="GL983473">
    <property type="protein sequence ID" value="EGR33299.1"/>
    <property type="molecule type" value="Genomic_DNA"/>
</dbReference>
<dbReference type="InterPro" id="IPR035808">
    <property type="entry name" value="Ribosomal_uL30_euk_arc"/>
</dbReference>
<dbReference type="PANTHER" id="PTHR11524:SF16">
    <property type="entry name" value="LARGE RIBOSOMAL SUBUNIT PROTEIN UL30"/>
    <property type="match status" value="1"/>
</dbReference>
<dbReference type="GO" id="GO:0022625">
    <property type="term" value="C:cytosolic large ribosomal subunit"/>
    <property type="evidence" value="ECO:0007669"/>
    <property type="project" value="TreeGrafter"/>
</dbReference>
<dbReference type="Proteomes" id="UP000008983">
    <property type="component" value="Unassembled WGS sequence"/>
</dbReference>
<keyword evidence="2" id="KW-0687">Ribonucleoprotein</keyword>
<dbReference type="STRING" id="857967.G0QNA7"/>
<dbReference type="GO" id="GO:0003735">
    <property type="term" value="F:structural constituent of ribosome"/>
    <property type="evidence" value="ECO:0007669"/>
    <property type="project" value="TreeGrafter"/>
</dbReference>
<dbReference type="AlphaFoldDB" id="G0QNA7"/>
<dbReference type="GO" id="GO:0003723">
    <property type="term" value="F:RNA binding"/>
    <property type="evidence" value="ECO:0007669"/>
    <property type="project" value="TreeGrafter"/>
</dbReference>
<dbReference type="InParanoid" id="G0QNA7"/>
<gene>
    <name evidence="3" type="ORF">IMG5_056780</name>
</gene>
<keyword evidence="4" id="KW-1185">Reference proteome</keyword>
<dbReference type="OMA" id="IEEHMGK"/>
<reference evidence="3 4" key="1">
    <citation type="submission" date="2011-07" db="EMBL/GenBank/DDBJ databases">
        <authorList>
            <person name="Coyne R."/>
            <person name="Brami D."/>
            <person name="Johnson J."/>
            <person name="Hostetler J."/>
            <person name="Hannick L."/>
            <person name="Clark T."/>
            <person name="Cassidy-Hanley D."/>
            <person name="Inman J."/>
        </authorList>
    </citation>
    <scope>NUCLEOTIDE SEQUENCE [LARGE SCALE GENOMIC DNA]</scope>
    <source>
        <strain evidence="3 4">G5</strain>
    </source>
</reference>
<dbReference type="RefSeq" id="XP_004037285.1">
    <property type="nucleotide sequence ID" value="XM_004037237.1"/>
</dbReference>
<evidence type="ECO:0000256" key="2">
    <source>
        <dbReference type="ARBA" id="ARBA00023274"/>
    </source>
</evidence>
<evidence type="ECO:0000313" key="3">
    <source>
        <dbReference type="EMBL" id="EGR33299.1"/>
    </source>
</evidence>
<dbReference type="Gene3D" id="3.30.1390.20">
    <property type="entry name" value="Ribosomal protein L30, ferredoxin-like fold domain"/>
    <property type="match status" value="2"/>
</dbReference>
<keyword evidence="1 3" id="KW-0689">Ribosomal protein</keyword>
<organism evidence="3 4">
    <name type="scientific">Ichthyophthirius multifiliis</name>
    <name type="common">White spot disease agent</name>
    <name type="synonym">Ich</name>
    <dbReference type="NCBI Taxonomy" id="5932"/>
    <lineage>
        <taxon>Eukaryota</taxon>
        <taxon>Sar</taxon>
        <taxon>Alveolata</taxon>
        <taxon>Ciliophora</taxon>
        <taxon>Intramacronucleata</taxon>
        <taxon>Oligohymenophorea</taxon>
        <taxon>Hymenostomatida</taxon>
        <taxon>Ophryoglenina</taxon>
        <taxon>Ichthyophthirius</taxon>
    </lineage>
</organism>
<dbReference type="InterPro" id="IPR039699">
    <property type="entry name" value="Ribosomal_uL30"/>
</dbReference>